<comment type="caution">
    <text evidence="1">The sequence shown here is derived from an EMBL/GenBank/DDBJ whole genome shotgun (WGS) entry which is preliminary data.</text>
</comment>
<accession>A0ACB6QT81</accession>
<gene>
    <name evidence="1" type="ORF">BDR25DRAFT_355907</name>
</gene>
<keyword evidence="2" id="KW-1185">Reference proteome</keyword>
<reference evidence="1" key="1">
    <citation type="journal article" date="2020" name="Stud. Mycol.">
        <title>101 Dothideomycetes genomes: a test case for predicting lifestyles and emergence of pathogens.</title>
        <authorList>
            <person name="Haridas S."/>
            <person name="Albert R."/>
            <person name="Binder M."/>
            <person name="Bloem J."/>
            <person name="Labutti K."/>
            <person name="Salamov A."/>
            <person name="Andreopoulos B."/>
            <person name="Baker S."/>
            <person name="Barry K."/>
            <person name="Bills G."/>
            <person name="Bluhm B."/>
            <person name="Cannon C."/>
            <person name="Castanera R."/>
            <person name="Culley D."/>
            <person name="Daum C."/>
            <person name="Ezra D."/>
            <person name="Gonzalez J."/>
            <person name="Henrissat B."/>
            <person name="Kuo A."/>
            <person name="Liang C."/>
            <person name="Lipzen A."/>
            <person name="Lutzoni F."/>
            <person name="Magnuson J."/>
            <person name="Mondo S."/>
            <person name="Nolan M."/>
            <person name="Ohm R."/>
            <person name="Pangilinan J."/>
            <person name="Park H.-J."/>
            <person name="Ramirez L."/>
            <person name="Alfaro M."/>
            <person name="Sun H."/>
            <person name="Tritt A."/>
            <person name="Yoshinaga Y."/>
            <person name="Zwiers L.-H."/>
            <person name="Turgeon B."/>
            <person name="Goodwin S."/>
            <person name="Spatafora J."/>
            <person name="Crous P."/>
            <person name="Grigoriev I."/>
        </authorList>
    </citation>
    <scope>NUCLEOTIDE SEQUENCE</scope>
    <source>
        <strain evidence="1">ATCC 200398</strain>
    </source>
</reference>
<protein>
    <submittedName>
        <fullName evidence="1">Uncharacterized protein</fullName>
    </submittedName>
</protein>
<dbReference type="EMBL" id="MU003509">
    <property type="protein sequence ID" value="KAF2470204.1"/>
    <property type="molecule type" value="Genomic_DNA"/>
</dbReference>
<name>A0ACB6QT81_9PLEO</name>
<evidence type="ECO:0000313" key="2">
    <source>
        <dbReference type="Proteomes" id="UP000799755"/>
    </source>
</evidence>
<sequence>MLILATACWRTCSPKEPRDTRVFPVKTNLAEETLEQPRSSQIAQNASHHSNSIFLPMFYLSESLSAALLPPPTNFHCHIMTAFLVLSSCSFLQTCNLALSIILFDSFPQIVSFRSYWSVSTAIYIRPQYLFLLRHDLLCDAQRNSTSSYFNLVSLLKQKLIVSPLKHLLPDEYAALSIVFPFPVSSKASYKRNYAFLGRVPVKFLPLTLSVLLSSKPSPSRICVYQTLSMGRGTFLLNCNISQSMIRRAISDSGQPSPNGEPSPARNSPPLANTRLTSNSLNYSSGGNTLDVVGCLSETPSNHLWIKREIPQPHVGFIPRQQPKAASLRRDFDHHHSFFGNIEEFQGMKNDADRGGASTKVFHIRPDFTTFVQESGERLTQNVNPVPVFYYQYLNPGAGRRGLEPFSFPEEQSWRYNDFATENLKVTHVAETLDIRLAYNDTIPIYQTVQASVGNFGNLPLTLNGKSTMSPTHAMNILQYWPSSMSAGLQLPSTSLFYVYKLEYRYCCKPRDGISTTWTRRKIPYQSWIKCITSLGRTPTRKSFTKKYGTQWTLADYFESQDLEVVEKQPLKIKFVGNTNTTMIKAGGSVSHGRAARAWYTGGNQRSYLSAETDRKIETQKAESGVLCLNPQKGSEYANHSPISRMNTKLFEIRGIGDMKISCKSKTRQLYQHRTF</sequence>
<organism evidence="1 2">
    <name type="scientific">Lindgomyces ingoldianus</name>
    <dbReference type="NCBI Taxonomy" id="673940"/>
    <lineage>
        <taxon>Eukaryota</taxon>
        <taxon>Fungi</taxon>
        <taxon>Dikarya</taxon>
        <taxon>Ascomycota</taxon>
        <taxon>Pezizomycotina</taxon>
        <taxon>Dothideomycetes</taxon>
        <taxon>Pleosporomycetidae</taxon>
        <taxon>Pleosporales</taxon>
        <taxon>Lindgomycetaceae</taxon>
        <taxon>Lindgomyces</taxon>
    </lineage>
</organism>
<dbReference type="Proteomes" id="UP000799755">
    <property type="component" value="Unassembled WGS sequence"/>
</dbReference>
<evidence type="ECO:0000313" key="1">
    <source>
        <dbReference type="EMBL" id="KAF2470204.1"/>
    </source>
</evidence>
<proteinExistence type="predicted"/>